<comment type="caution">
    <text evidence="2">The sequence shown here is derived from an EMBL/GenBank/DDBJ whole genome shotgun (WGS) entry which is preliminary data.</text>
</comment>
<evidence type="ECO:0000313" key="3">
    <source>
        <dbReference type="Proteomes" id="UP000708148"/>
    </source>
</evidence>
<accession>A0A8S1JCC4</accession>
<proteinExistence type="predicted"/>
<name>A0A8S1JCC4_9CHLO</name>
<dbReference type="Proteomes" id="UP000708148">
    <property type="component" value="Unassembled WGS sequence"/>
</dbReference>
<keyword evidence="3" id="KW-1185">Reference proteome</keyword>
<evidence type="ECO:0000313" key="2">
    <source>
        <dbReference type="EMBL" id="CAD7705203.1"/>
    </source>
</evidence>
<evidence type="ECO:0000256" key="1">
    <source>
        <dbReference type="SAM" id="MobiDB-lite"/>
    </source>
</evidence>
<feature type="compositionally biased region" description="Basic and acidic residues" evidence="1">
    <location>
        <begin position="189"/>
        <end position="202"/>
    </location>
</feature>
<feature type="compositionally biased region" description="Basic and acidic residues" evidence="1">
    <location>
        <begin position="1"/>
        <end position="15"/>
    </location>
</feature>
<dbReference type="EMBL" id="CAJHUC010003048">
    <property type="protein sequence ID" value="CAD7705203.1"/>
    <property type="molecule type" value="Genomic_DNA"/>
</dbReference>
<reference evidence="2" key="1">
    <citation type="submission" date="2020-12" db="EMBL/GenBank/DDBJ databases">
        <authorList>
            <person name="Iha C."/>
        </authorList>
    </citation>
    <scope>NUCLEOTIDE SEQUENCE</scope>
</reference>
<dbReference type="AlphaFoldDB" id="A0A8S1JCC4"/>
<feature type="region of interest" description="Disordered" evidence="1">
    <location>
        <begin position="189"/>
        <end position="253"/>
    </location>
</feature>
<protein>
    <submittedName>
        <fullName evidence="2">Uncharacterized protein</fullName>
    </submittedName>
</protein>
<organism evidence="2 3">
    <name type="scientific">Ostreobium quekettii</name>
    <dbReference type="NCBI Taxonomy" id="121088"/>
    <lineage>
        <taxon>Eukaryota</taxon>
        <taxon>Viridiplantae</taxon>
        <taxon>Chlorophyta</taxon>
        <taxon>core chlorophytes</taxon>
        <taxon>Ulvophyceae</taxon>
        <taxon>TCBD clade</taxon>
        <taxon>Bryopsidales</taxon>
        <taxon>Ostreobineae</taxon>
        <taxon>Ostreobiaceae</taxon>
        <taxon>Ostreobium</taxon>
    </lineage>
</organism>
<feature type="region of interest" description="Disordered" evidence="1">
    <location>
        <begin position="1"/>
        <end position="83"/>
    </location>
</feature>
<feature type="compositionally biased region" description="Low complexity" evidence="1">
    <location>
        <begin position="212"/>
        <end position="235"/>
    </location>
</feature>
<sequence length="253" mass="28024">MAGLPKDPDRGREVWQEGQEGAGPESDGYPPDSDPDDSELDREINPAIRRPVETQMHLRKDRSRSLLEGADPTDPHAENRRRRAERMEAFRLKKREAKHLRRFLVTQVLQPMRQSVHDVTLEDTACIYLSYLEDHPIPSDYILKYSLHQAMLELRRHPNPQITRLVEAVLKRPEWAHAVKAAKADVEAEVKSEVDSNGEHGVPRPQVPVSPSPTGSASDSPSVASPAASPQASSPGMGQAPVQHSDAKPGSEG</sequence>
<gene>
    <name evidence="2" type="ORF">OSTQU699_LOCUS10558</name>
</gene>